<name>A0A3M9N8S0_9BACT</name>
<dbReference type="AlphaFoldDB" id="A0A3M9N8S0"/>
<dbReference type="EMBL" id="RJJR01000018">
    <property type="protein sequence ID" value="RNI33623.1"/>
    <property type="molecule type" value="Genomic_DNA"/>
</dbReference>
<reference evidence="1 2" key="1">
    <citation type="submission" date="2018-11" db="EMBL/GenBank/DDBJ databases">
        <title>Draft genome sequence of Ferruginibacter sp. BO-59.</title>
        <authorList>
            <person name="Im W.T."/>
        </authorList>
    </citation>
    <scope>NUCLEOTIDE SEQUENCE [LARGE SCALE GENOMIC DNA]</scope>
    <source>
        <strain evidence="1 2">BO-59</strain>
    </source>
</reference>
<proteinExistence type="predicted"/>
<evidence type="ECO:0000313" key="2">
    <source>
        <dbReference type="Proteomes" id="UP000267223"/>
    </source>
</evidence>
<dbReference type="RefSeq" id="WP_123122248.1">
    <property type="nucleotide sequence ID" value="NZ_RJJR01000018.1"/>
</dbReference>
<dbReference type="OrthoDB" id="645138at2"/>
<organism evidence="1 2">
    <name type="scientific">Hanamia caeni</name>
    <dbReference type="NCBI Taxonomy" id="2294116"/>
    <lineage>
        <taxon>Bacteria</taxon>
        <taxon>Pseudomonadati</taxon>
        <taxon>Bacteroidota</taxon>
        <taxon>Chitinophagia</taxon>
        <taxon>Chitinophagales</taxon>
        <taxon>Chitinophagaceae</taxon>
        <taxon>Hanamia</taxon>
    </lineage>
</organism>
<comment type="caution">
    <text evidence="1">The sequence shown here is derived from an EMBL/GenBank/DDBJ whole genome shotgun (WGS) entry which is preliminary data.</text>
</comment>
<keyword evidence="2" id="KW-1185">Reference proteome</keyword>
<gene>
    <name evidence="1" type="ORF">EFY79_18560</name>
</gene>
<sequence>MASKITVQLTGRINNLVFYKLGDTYCVRTVPQKVKQTKATKARGKQFGIASRAGKAVRQQLMPVIPFPSDNKMQTRLVSAIYQYLQSPQGEAPGPNTDLPFISGLQFTTGYTVTERWKVALVVSRNVVGNLQLAVPTFIPSKNISAPAGTVSVNCTIAAGGFGRATGIATGGYSTSLHFEYNNAEIPAQAVPLPVPMPPGTVIVTGIYLQYNMIKNGQEVAINKQAFMPADLVSAMFVGE</sequence>
<protein>
    <submittedName>
        <fullName evidence="1">Uncharacterized protein</fullName>
    </submittedName>
</protein>
<dbReference type="Proteomes" id="UP000267223">
    <property type="component" value="Unassembled WGS sequence"/>
</dbReference>
<evidence type="ECO:0000313" key="1">
    <source>
        <dbReference type="EMBL" id="RNI33623.1"/>
    </source>
</evidence>
<accession>A0A3M9N8S0</accession>